<dbReference type="InterPro" id="IPR027417">
    <property type="entry name" value="P-loop_NTPase"/>
</dbReference>
<dbReference type="Gene3D" id="3.40.50.300">
    <property type="entry name" value="P-loop containing nucleotide triphosphate hydrolases"/>
    <property type="match status" value="1"/>
</dbReference>
<dbReference type="PANTHER" id="PTHR19211">
    <property type="entry name" value="ATP-BINDING TRANSPORT PROTEIN-RELATED"/>
    <property type="match status" value="1"/>
</dbReference>
<gene>
    <name evidence="4" type="primary">ARB1_4</name>
    <name evidence="4" type="ORF">V5O48_018722</name>
</gene>
<proteinExistence type="predicted"/>
<evidence type="ECO:0000256" key="2">
    <source>
        <dbReference type="SAM" id="MobiDB-lite"/>
    </source>
</evidence>
<dbReference type="SUPFAM" id="SSF52540">
    <property type="entry name" value="P-loop containing nucleoside triphosphate hydrolases"/>
    <property type="match status" value="1"/>
</dbReference>
<evidence type="ECO:0000259" key="3">
    <source>
        <dbReference type="Pfam" id="PF00005"/>
    </source>
</evidence>
<feature type="compositionally biased region" description="Polar residues" evidence="2">
    <location>
        <begin position="24"/>
        <end position="43"/>
    </location>
</feature>
<dbReference type="InterPro" id="IPR050611">
    <property type="entry name" value="ABCF"/>
</dbReference>
<keyword evidence="5" id="KW-1185">Reference proteome</keyword>
<sequence>MAPSVPKQKRLAEKAAKQAAKAGGSSTRTPLSGSTPGLQNGSTEDLAIKSMKKLNIATESGRSSCIDPKSRDIKIDQYTLSFQGRLLIEGAEIALNYGQRYGLLGENGLGRSTFLQSIAERDVKIPPYIDIYLAKFAKLEARIEELSLSEDPNDQLVLDAAYEELEELNPSAFEAKAGSVLHHLGFSQTRMKKPTKNMGGG</sequence>
<dbReference type="InterPro" id="IPR003439">
    <property type="entry name" value="ABC_transporter-like_ATP-bd"/>
</dbReference>
<dbReference type="Pfam" id="PF00005">
    <property type="entry name" value="ABC_tran"/>
    <property type="match status" value="1"/>
</dbReference>
<evidence type="ECO:0000313" key="5">
    <source>
        <dbReference type="Proteomes" id="UP001465976"/>
    </source>
</evidence>
<evidence type="ECO:0000256" key="1">
    <source>
        <dbReference type="ARBA" id="ARBA00022737"/>
    </source>
</evidence>
<feature type="region of interest" description="Disordered" evidence="2">
    <location>
        <begin position="1"/>
        <end position="44"/>
    </location>
</feature>
<accession>A0ABR3EKG0</accession>
<dbReference type="Proteomes" id="UP001465976">
    <property type="component" value="Unassembled WGS sequence"/>
</dbReference>
<dbReference type="PANTHER" id="PTHR19211:SF15">
    <property type="entry name" value="ATP-BINDING CASSETTE SUB-FAMILY F MEMBER 2"/>
    <property type="match status" value="1"/>
</dbReference>
<organism evidence="4 5">
    <name type="scientific">Marasmius crinis-equi</name>
    <dbReference type="NCBI Taxonomy" id="585013"/>
    <lineage>
        <taxon>Eukaryota</taxon>
        <taxon>Fungi</taxon>
        <taxon>Dikarya</taxon>
        <taxon>Basidiomycota</taxon>
        <taxon>Agaricomycotina</taxon>
        <taxon>Agaricomycetes</taxon>
        <taxon>Agaricomycetidae</taxon>
        <taxon>Agaricales</taxon>
        <taxon>Marasmiineae</taxon>
        <taxon>Marasmiaceae</taxon>
        <taxon>Marasmius</taxon>
    </lineage>
</organism>
<keyword evidence="4" id="KW-0547">Nucleotide-binding</keyword>
<comment type="caution">
    <text evidence="4">The sequence shown here is derived from an EMBL/GenBank/DDBJ whole genome shotgun (WGS) entry which is preliminary data.</text>
</comment>
<name>A0ABR3EKG0_9AGAR</name>
<keyword evidence="4" id="KW-0067">ATP-binding</keyword>
<protein>
    <submittedName>
        <fullName evidence="4">ABC transporter ATP-binding protein arb1</fullName>
    </submittedName>
</protein>
<evidence type="ECO:0000313" key="4">
    <source>
        <dbReference type="EMBL" id="KAL0563348.1"/>
    </source>
</evidence>
<feature type="domain" description="ABC transporter" evidence="3">
    <location>
        <begin position="91"/>
        <end position="199"/>
    </location>
</feature>
<dbReference type="GO" id="GO:0005524">
    <property type="term" value="F:ATP binding"/>
    <property type="evidence" value="ECO:0007669"/>
    <property type="project" value="UniProtKB-KW"/>
</dbReference>
<dbReference type="EMBL" id="JBAHYK010003630">
    <property type="protein sequence ID" value="KAL0563348.1"/>
    <property type="molecule type" value="Genomic_DNA"/>
</dbReference>
<keyword evidence="1" id="KW-0677">Repeat</keyword>
<reference evidence="4 5" key="1">
    <citation type="submission" date="2024-02" db="EMBL/GenBank/DDBJ databases">
        <title>A draft genome for the cacao thread blight pathogen Marasmius crinis-equi.</title>
        <authorList>
            <person name="Cohen S.P."/>
            <person name="Baruah I.K."/>
            <person name="Amoako-Attah I."/>
            <person name="Bukari Y."/>
            <person name="Meinhardt L.W."/>
            <person name="Bailey B.A."/>
        </authorList>
    </citation>
    <scope>NUCLEOTIDE SEQUENCE [LARGE SCALE GENOMIC DNA]</scope>
    <source>
        <strain evidence="4 5">GH-76</strain>
    </source>
</reference>